<reference evidence="6 7" key="1">
    <citation type="submission" date="2017-11" db="EMBL/GenBank/DDBJ databases">
        <title>Genomic Encyclopedia of Archaeal and Bacterial Type Strains, Phase II (KMG-II): From Individual Species to Whole Genera.</title>
        <authorList>
            <person name="Goeker M."/>
        </authorList>
    </citation>
    <scope>NUCLEOTIDE SEQUENCE [LARGE SCALE GENOMIC DNA]</scope>
    <source>
        <strain evidence="6 7">DSM 27763</strain>
    </source>
</reference>
<dbReference type="Proteomes" id="UP000230842">
    <property type="component" value="Unassembled WGS sequence"/>
</dbReference>
<dbReference type="PANTHER" id="PTHR30290">
    <property type="entry name" value="PERIPLASMIC BINDING COMPONENT OF ABC TRANSPORTER"/>
    <property type="match status" value="1"/>
</dbReference>
<dbReference type="GO" id="GO:0015833">
    <property type="term" value="P:peptide transport"/>
    <property type="evidence" value="ECO:0007669"/>
    <property type="project" value="TreeGrafter"/>
</dbReference>
<protein>
    <submittedName>
        <fullName evidence="6">Peptide/nickel transport system substrate-binding protein</fullName>
    </submittedName>
</protein>
<dbReference type="PANTHER" id="PTHR30290:SF9">
    <property type="entry name" value="OLIGOPEPTIDE-BINDING PROTEIN APPA"/>
    <property type="match status" value="1"/>
</dbReference>
<dbReference type="AlphaFoldDB" id="A0A0B2BAI6"/>
<dbReference type="RefSeq" id="WP_039355842.1">
    <property type="nucleotide sequence ID" value="NZ_PGEZ01000003.1"/>
</dbReference>
<dbReference type="InterPro" id="IPR039424">
    <property type="entry name" value="SBP_5"/>
</dbReference>
<evidence type="ECO:0000256" key="4">
    <source>
        <dbReference type="SAM" id="SignalP"/>
    </source>
</evidence>
<dbReference type="Gene3D" id="3.10.105.10">
    <property type="entry name" value="Dipeptide-binding Protein, Domain 3"/>
    <property type="match status" value="1"/>
</dbReference>
<keyword evidence="3 4" id="KW-0732">Signal</keyword>
<keyword evidence="2" id="KW-0813">Transport</keyword>
<comment type="caution">
    <text evidence="6">The sequence shown here is derived from an EMBL/GenBank/DDBJ whole genome shotgun (WGS) entry which is preliminary data.</text>
</comment>
<sequence length="508" mass="53286">MKKALLRSSVVPAMVAALALAGCSGSSDGSDSDGSAASGTLAANWGGFPESWAPGAEMEAGYMRVPYETLVALGEGGEIEPVLATEWEQTDDALTLTLREGVTFHDGTPFDGEAVKANIEAIQGSQGPYSAPLQVVESVEVVDDQTVTLNLASPTPSLLTFLSTRGAPMASPEAIADGSVATDPVGTGPWAYDESASSSGTQMSFTAYDDYWGEDVGFDTIELYAIEDDNAAAAALASGEIDLGDSETYVQSQFEGRDNIETLSYPAIRNNLQFFDRGPGGVFEDVDVRRAACYAIDQQVVADLAGDMVSATQHFAEGEPGYNDQIDGYPVDTDEANSLMQQAGNPSVSAEILATVFNEDQIQVYADQMGEAGMDVSVQSAPPPQYFSEWNSGRYPMGLGSNDELTPYDWYRAWFAADAPGNPSGVESDELKAAADAAIAAGASEEADALWADVTKVIADEALACGHMVGEELIAWNADVVTGVAPSSQPWEPNLVDYQALQPAGGGS</sequence>
<dbReference type="InterPro" id="IPR000914">
    <property type="entry name" value="SBP_5_dom"/>
</dbReference>
<name>A0A0B2BAI6_9ACTN</name>
<evidence type="ECO:0000313" key="7">
    <source>
        <dbReference type="Proteomes" id="UP000230842"/>
    </source>
</evidence>
<organism evidence="6 7">
    <name type="scientific">Mumia flava</name>
    <dbReference type="NCBI Taxonomy" id="1348852"/>
    <lineage>
        <taxon>Bacteria</taxon>
        <taxon>Bacillati</taxon>
        <taxon>Actinomycetota</taxon>
        <taxon>Actinomycetes</taxon>
        <taxon>Propionibacteriales</taxon>
        <taxon>Nocardioidaceae</taxon>
        <taxon>Mumia</taxon>
    </lineage>
</organism>
<evidence type="ECO:0000256" key="3">
    <source>
        <dbReference type="ARBA" id="ARBA00022729"/>
    </source>
</evidence>
<evidence type="ECO:0000256" key="1">
    <source>
        <dbReference type="ARBA" id="ARBA00005695"/>
    </source>
</evidence>
<dbReference type="EMBL" id="PGEZ01000003">
    <property type="protein sequence ID" value="PJJ48251.1"/>
    <property type="molecule type" value="Genomic_DNA"/>
</dbReference>
<feature type="domain" description="Solute-binding protein family 5" evidence="5">
    <location>
        <begin position="78"/>
        <end position="402"/>
    </location>
</feature>
<accession>A0A0B2BAI6</accession>
<dbReference type="GO" id="GO:0042597">
    <property type="term" value="C:periplasmic space"/>
    <property type="evidence" value="ECO:0007669"/>
    <property type="project" value="UniProtKB-ARBA"/>
</dbReference>
<dbReference type="SUPFAM" id="SSF53850">
    <property type="entry name" value="Periplasmic binding protein-like II"/>
    <property type="match status" value="1"/>
</dbReference>
<evidence type="ECO:0000259" key="5">
    <source>
        <dbReference type="Pfam" id="PF00496"/>
    </source>
</evidence>
<feature type="signal peptide" evidence="4">
    <location>
        <begin position="1"/>
        <end position="21"/>
    </location>
</feature>
<evidence type="ECO:0000313" key="6">
    <source>
        <dbReference type="EMBL" id="PJJ48251.1"/>
    </source>
</evidence>
<dbReference type="Pfam" id="PF00496">
    <property type="entry name" value="SBP_bac_5"/>
    <property type="match status" value="1"/>
</dbReference>
<dbReference type="GO" id="GO:1904680">
    <property type="term" value="F:peptide transmembrane transporter activity"/>
    <property type="evidence" value="ECO:0007669"/>
    <property type="project" value="TreeGrafter"/>
</dbReference>
<dbReference type="GO" id="GO:0043190">
    <property type="term" value="C:ATP-binding cassette (ABC) transporter complex"/>
    <property type="evidence" value="ECO:0007669"/>
    <property type="project" value="InterPro"/>
</dbReference>
<evidence type="ECO:0000256" key="2">
    <source>
        <dbReference type="ARBA" id="ARBA00022448"/>
    </source>
</evidence>
<gene>
    <name evidence="6" type="ORF">CLV56_3955</name>
</gene>
<dbReference type="Gene3D" id="3.40.190.10">
    <property type="entry name" value="Periplasmic binding protein-like II"/>
    <property type="match status" value="1"/>
</dbReference>
<dbReference type="PIRSF" id="PIRSF002741">
    <property type="entry name" value="MppA"/>
    <property type="match status" value="1"/>
</dbReference>
<proteinExistence type="inferred from homology"/>
<keyword evidence="7" id="KW-1185">Reference proteome</keyword>
<feature type="chain" id="PRO_5039439803" evidence="4">
    <location>
        <begin position="22"/>
        <end position="508"/>
    </location>
</feature>
<comment type="similarity">
    <text evidence="1">Belongs to the bacterial solute-binding protein 5 family.</text>
</comment>
<dbReference type="InterPro" id="IPR030678">
    <property type="entry name" value="Peptide/Ni-bd"/>
</dbReference>
<dbReference type="PROSITE" id="PS51257">
    <property type="entry name" value="PROKAR_LIPOPROTEIN"/>
    <property type="match status" value="1"/>
</dbReference>
<dbReference type="OrthoDB" id="9796817at2"/>